<evidence type="ECO:0000313" key="2">
    <source>
        <dbReference type="Proteomes" id="UP000231419"/>
    </source>
</evidence>
<proteinExistence type="predicted"/>
<reference evidence="2" key="1">
    <citation type="submission" date="2017-08" db="EMBL/GenBank/DDBJ databases">
        <authorList>
            <person name="de Groot N.N."/>
        </authorList>
    </citation>
    <scope>NUCLEOTIDE SEQUENCE [LARGE SCALE GENOMIC DNA]</scope>
</reference>
<dbReference type="EMBL" id="MF668286">
    <property type="protein sequence ID" value="ASZ74934.1"/>
    <property type="molecule type" value="Genomic_DNA"/>
</dbReference>
<dbReference type="Proteomes" id="UP000231419">
    <property type="component" value="Segment"/>
</dbReference>
<accession>A0A2D1ADN3</accession>
<organism evidence="1 2">
    <name type="scientific">Rhodococcus phage Trina</name>
    <dbReference type="NCBI Taxonomy" id="2027905"/>
    <lineage>
        <taxon>Viruses</taxon>
        <taxon>Duplodnaviria</taxon>
        <taxon>Heunggongvirae</taxon>
        <taxon>Uroviricota</taxon>
        <taxon>Caudoviricetes</taxon>
        <taxon>Trinavirus</taxon>
        <taxon>Trinavirus trina</taxon>
    </lineage>
</organism>
<keyword evidence="2" id="KW-1185">Reference proteome</keyword>
<evidence type="ECO:0000313" key="1">
    <source>
        <dbReference type="EMBL" id="ASZ74934.1"/>
    </source>
</evidence>
<name>A0A2D1ADN3_9CAUD</name>
<protein>
    <submittedName>
        <fullName evidence="1">Uncharacterized protein</fullName>
    </submittedName>
</protein>
<gene>
    <name evidence="1" type="ORF">SEA_TRINA_120</name>
</gene>
<sequence>MSGFDEGLESIEVGSLTIGLGVLGLVADGAAAIAETATAGMLKIANRLQNIVGVDND</sequence>